<comment type="subcellular location">
    <subcellularLocation>
        <location evidence="1">Nucleus</location>
    </subcellularLocation>
</comment>
<keyword evidence="5" id="KW-0862">Zinc</keyword>
<gene>
    <name evidence="12" type="primary">STAR3</name>
    <name evidence="12" type="ORF">Zm00014a_017785</name>
</gene>
<dbReference type="GO" id="GO:0010447">
    <property type="term" value="P:response to acidic pH"/>
    <property type="evidence" value="ECO:0007669"/>
    <property type="project" value="InterPro"/>
</dbReference>
<sequence length="480" mass="52162">MDNHIHSQPAANLYYQFGMGTEQQYPPPFASLLGASSPPSTNISHMDWNPATMLDNLTFIEEKIQQVKDVIRTMVDNAGQVQCHHQAGELLAQKQKQQVVNADLTCLIVQLISTAGSLLPSLKNSSFLSHPHPGGHVDMANHVGPSSSLVPNAMTVSEDYEELFKGWTDGAMEDGGIEVDDDGVLVEEQETKDGDSLSYELLQLEEDEILAPHTHFCTICGKGFKRDANLRMHMRGHGDEYKSPAALAKPPRDPGAEQEPAKRRYSCPFAGCKRNKLHKSFQPLKTILCVKNHYRRSHCEKSHTCGRCHAKKFSIVADLRTHEKHCGRRDRWVCSCGTSFSRKDKLFAHVALFQGHTPALSSPLEEEPPKACSDQHQTGRAGSHREPEPAKVPAGSVGGGSGSSSSSFVWGASSSGENSALDIKGFVDGCSGDFLSTANFGSFSLSFGPADGFTGEPSSGGSFSMLPPEHFQSAQKKGQN</sequence>
<keyword evidence="6" id="KW-0805">Transcription regulation</keyword>
<dbReference type="GO" id="GO:0010044">
    <property type="term" value="P:response to aluminum ion"/>
    <property type="evidence" value="ECO:0007669"/>
    <property type="project" value="InterPro"/>
</dbReference>
<comment type="caution">
    <text evidence="12">The sequence shown here is derived from an EMBL/GenBank/DDBJ whole genome shotgun (WGS) entry which is preliminary data.</text>
</comment>
<dbReference type="GO" id="GO:0008270">
    <property type="term" value="F:zinc ion binding"/>
    <property type="evidence" value="ECO:0007669"/>
    <property type="project" value="UniProtKB-KW"/>
</dbReference>
<feature type="domain" description="C2H2-type" evidence="11">
    <location>
        <begin position="215"/>
        <end position="242"/>
    </location>
</feature>
<accession>A0A3L6GBL6</accession>
<evidence type="ECO:0000256" key="5">
    <source>
        <dbReference type="ARBA" id="ARBA00022833"/>
    </source>
</evidence>
<dbReference type="Gene3D" id="3.30.160.60">
    <property type="entry name" value="Classic Zinc Finger"/>
    <property type="match status" value="1"/>
</dbReference>
<dbReference type="InterPro" id="IPR059161">
    <property type="entry name" value="Znf-C2H2_STOP1/2_3rd"/>
</dbReference>
<dbReference type="Proteomes" id="UP000251960">
    <property type="component" value="Chromosome 10"/>
</dbReference>
<evidence type="ECO:0000256" key="10">
    <source>
        <dbReference type="SAM" id="MobiDB-lite"/>
    </source>
</evidence>
<reference evidence="12 13" key="1">
    <citation type="journal article" date="2018" name="Nat. Genet.">
        <title>Extensive intraspecific gene order and gene structural variations between Mo17 and other maize genomes.</title>
        <authorList>
            <person name="Sun S."/>
            <person name="Zhou Y."/>
            <person name="Chen J."/>
            <person name="Shi J."/>
            <person name="Zhao H."/>
            <person name="Zhao H."/>
            <person name="Song W."/>
            <person name="Zhang M."/>
            <person name="Cui Y."/>
            <person name="Dong X."/>
            <person name="Liu H."/>
            <person name="Ma X."/>
            <person name="Jiao Y."/>
            <person name="Wang B."/>
            <person name="Wei X."/>
            <person name="Stein J.C."/>
            <person name="Glaubitz J.C."/>
            <person name="Lu F."/>
            <person name="Yu G."/>
            <person name="Liang C."/>
            <person name="Fengler K."/>
            <person name="Li B."/>
            <person name="Rafalski A."/>
            <person name="Schnable P.S."/>
            <person name="Ware D.H."/>
            <person name="Buckler E.S."/>
            <person name="Lai J."/>
        </authorList>
    </citation>
    <scope>NUCLEOTIDE SEQUENCE [LARGE SCALE GENOMIC DNA]</scope>
    <source>
        <strain evidence="13">cv. Missouri 17</strain>
        <tissue evidence="12">Seedling</tissue>
    </source>
</reference>
<feature type="region of interest" description="Disordered" evidence="10">
    <location>
        <begin position="241"/>
        <end position="260"/>
    </location>
</feature>
<evidence type="ECO:0000313" key="13">
    <source>
        <dbReference type="Proteomes" id="UP000251960"/>
    </source>
</evidence>
<dbReference type="InterPro" id="IPR044300">
    <property type="entry name" value="STOP1/2"/>
</dbReference>
<dbReference type="SMART" id="SM00355">
    <property type="entry name" value="ZnF_C2H2"/>
    <property type="match status" value="3"/>
</dbReference>
<evidence type="ECO:0000313" key="12">
    <source>
        <dbReference type="EMBL" id="PWZ45922.1"/>
    </source>
</evidence>
<dbReference type="ExpressionAtlas" id="A0A3L6GBL6">
    <property type="expression patterns" value="baseline and differential"/>
</dbReference>
<name>A0A3L6GBL6_MAIZE</name>
<dbReference type="InterPro" id="IPR036236">
    <property type="entry name" value="Znf_C2H2_sf"/>
</dbReference>
<evidence type="ECO:0000256" key="8">
    <source>
        <dbReference type="ARBA" id="ARBA00023242"/>
    </source>
</evidence>
<dbReference type="SUPFAM" id="SSF57667">
    <property type="entry name" value="beta-beta-alpha zinc fingers"/>
    <property type="match status" value="1"/>
</dbReference>
<feature type="compositionally biased region" description="Basic and acidic residues" evidence="10">
    <location>
        <begin position="250"/>
        <end position="260"/>
    </location>
</feature>
<feature type="region of interest" description="Disordered" evidence="10">
    <location>
        <begin position="360"/>
        <end position="401"/>
    </location>
</feature>
<keyword evidence="4 9" id="KW-0863">Zinc-finger</keyword>
<organism evidence="12 13">
    <name type="scientific">Zea mays</name>
    <name type="common">Maize</name>
    <dbReference type="NCBI Taxonomy" id="4577"/>
    <lineage>
        <taxon>Eukaryota</taxon>
        <taxon>Viridiplantae</taxon>
        <taxon>Streptophyta</taxon>
        <taxon>Embryophyta</taxon>
        <taxon>Tracheophyta</taxon>
        <taxon>Spermatophyta</taxon>
        <taxon>Magnoliopsida</taxon>
        <taxon>Liliopsida</taxon>
        <taxon>Poales</taxon>
        <taxon>Poaceae</taxon>
        <taxon>PACMAD clade</taxon>
        <taxon>Panicoideae</taxon>
        <taxon>Andropogonodae</taxon>
        <taxon>Andropogoneae</taxon>
        <taxon>Tripsacinae</taxon>
        <taxon>Zea</taxon>
    </lineage>
</organism>
<dbReference type="PROSITE" id="PS00028">
    <property type="entry name" value="ZINC_FINGER_C2H2_1"/>
    <property type="match status" value="1"/>
</dbReference>
<keyword evidence="2" id="KW-0479">Metal-binding</keyword>
<keyword evidence="7" id="KW-0804">Transcription</keyword>
<dbReference type="PANTHER" id="PTHR46352">
    <property type="entry name" value="PROTEIN SENSITIVE TO PROTON RHIZOTOXICITY 1"/>
    <property type="match status" value="1"/>
</dbReference>
<dbReference type="Pfam" id="PF23118">
    <property type="entry name" value="zf-C2H2_STOP2_C"/>
    <property type="match status" value="1"/>
</dbReference>
<evidence type="ECO:0000256" key="1">
    <source>
        <dbReference type="ARBA" id="ARBA00004123"/>
    </source>
</evidence>
<keyword evidence="3" id="KW-0677">Repeat</keyword>
<dbReference type="InterPro" id="IPR013087">
    <property type="entry name" value="Znf_C2H2_type"/>
</dbReference>
<dbReference type="PROSITE" id="PS50157">
    <property type="entry name" value="ZINC_FINGER_C2H2_2"/>
    <property type="match status" value="1"/>
</dbReference>
<evidence type="ECO:0000256" key="4">
    <source>
        <dbReference type="ARBA" id="ARBA00022771"/>
    </source>
</evidence>
<evidence type="ECO:0000259" key="11">
    <source>
        <dbReference type="PROSITE" id="PS50157"/>
    </source>
</evidence>
<dbReference type="PANTHER" id="PTHR46352:SF2">
    <property type="entry name" value="ZINC FINGER PROTEIN STAR3"/>
    <property type="match status" value="1"/>
</dbReference>
<protein>
    <submittedName>
        <fullName evidence="12">Zinc finger protein STAR3</fullName>
    </submittedName>
</protein>
<evidence type="ECO:0000256" key="6">
    <source>
        <dbReference type="ARBA" id="ARBA00023015"/>
    </source>
</evidence>
<proteinExistence type="predicted"/>
<feature type="region of interest" description="Disordered" evidence="10">
    <location>
        <begin position="454"/>
        <end position="480"/>
    </location>
</feature>
<evidence type="ECO:0000256" key="3">
    <source>
        <dbReference type="ARBA" id="ARBA00022737"/>
    </source>
</evidence>
<dbReference type="AlphaFoldDB" id="A0A3L6GBL6"/>
<evidence type="ECO:0000256" key="7">
    <source>
        <dbReference type="ARBA" id="ARBA00023163"/>
    </source>
</evidence>
<evidence type="ECO:0000256" key="9">
    <source>
        <dbReference type="PROSITE-ProRule" id="PRU00042"/>
    </source>
</evidence>
<dbReference type="Pfam" id="PF23115">
    <property type="entry name" value="zf-C2H2_STOP2_3rd"/>
    <property type="match status" value="1"/>
</dbReference>
<dbReference type="InterPro" id="IPR058196">
    <property type="entry name" value="zf-C2H2_STOP1/2_C"/>
</dbReference>
<keyword evidence="8" id="KW-0539">Nucleus</keyword>
<dbReference type="EMBL" id="NCVQ01000002">
    <property type="protein sequence ID" value="PWZ45922.1"/>
    <property type="molecule type" value="Genomic_DNA"/>
</dbReference>
<evidence type="ECO:0000256" key="2">
    <source>
        <dbReference type="ARBA" id="ARBA00022723"/>
    </source>
</evidence>